<keyword evidence="3" id="KW-1185">Reference proteome</keyword>
<dbReference type="Pfam" id="PF05960">
    <property type="entry name" value="DUF885"/>
    <property type="match status" value="1"/>
</dbReference>
<dbReference type="EMBL" id="JACHOA010000001">
    <property type="protein sequence ID" value="MBB4612514.1"/>
    <property type="molecule type" value="Genomic_DNA"/>
</dbReference>
<dbReference type="InterPro" id="IPR010281">
    <property type="entry name" value="DUF885"/>
</dbReference>
<comment type="caution">
    <text evidence="2">The sequence shown here is derived from an EMBL/GenBank/DDBJ whole genome shotgun (WGS) entry which is preliminary data.</text>
</comment>
<dbReference type="AlphaFoldDB" id="A0A7W7ET17"/>
<proteinExistence type="predicted"/>
<name>A0A7W7ET17_9SPHN</name>
<evidence type="ECO:0000256" key="1">
    <source>
        <dbReference type="SAM" id="SignalP"/>
    </source>
</evidence>
<accession>A0A7W7ET17</accession>
<organism evidence="2 3">
    <name type="scientific">Novosphingobium taihuense</name>
    <dbReference type="NCBI Taxonomy" id="260085"/>
    <lineage>
        <taxon>Bacteria</taxon>
        <taxon>Pseudomonadati</taxon>
        <taxon>Pseudomonadota</taxon>
        <taxon>Alphaproteobacteria</taxon>
        <taxon>Sphingomonadales</taxon>
        <taxon>Sphingomonadaceae</taxon>
        <taxon>Novosphingobium</taxon>
    </lineage>
</organism>
<feature type="signal peptide" evidence="1">
    <location>
        <begin position="1"/>
        <end position="19"/>
    </location>
</feature>
<feature type="chain" id="PRO_5030849117" evidence="1">
    <location>
        <begin position="20"/>
        <end position="621"/>
    </location>
</feature>
<protein>
    <submittedName>
        <fullName evidence="2">Uncharacterized protein (DUF885 family)</fullName>
    </submittedName>
</protein>
<gene>
    <name evidence="2" type="ORF">GGR37_000760</name>
</gene>
<sequence>MAVSLRAAYAGFAWALALAAPGSAALGHALADERAVARIDAEPVASPQLSQNAALDRLFADEMRRGFALDPLGALQQGQKVSAEDLLMLFTPQLAAERREANAEVLARLARIDPARLDEGHRLSRAVLEDAKRTEQALLAPESQTLLELRPFNHFGGFHVAYPELSSPGSGLALDTTGDYELLIARHRVLGRVFDNAIARFREGMATGVTEPRLTVDNMVAQIDALLAQPMERSPFMSPARNFPQDVPVGERVRLRRELGNVVRHDVYPAYRTLRRFLANEYRPVAREQVGLSALPGGAELYRELVRANTTLDLDPAGVHDLGLREVARIQREMEQVKAELGFSGPLRAFFDDLRANPRYHPKSEAELAEGFRLAARKVDALAPRYFLHLPRTELQIQPYPAYRAKFEAGGSYAQGSSDGSIPGTFFFNTYDLKSRFLTGMTTLYMHEGAPGHHFQISLAQENANLPDFQRFGGNTAYIEGWALYAETLGYEMGFYKDPMQHWGTLDDEMLRAMRLVVDTGLHTKGWSREQAVDYMLANSGMGRSDAEAEVDRYVAVPGQALSYKIGALTIQRLRKEAEGALGRKFDIRRFHDQVLGSGALPMAVLEGKVRGWIARTRAAR</sequence>
<reference evidence="2 3" key="1">
    <citation type="submission" date="2020-08" db="EMBL/GenBank/DDBJ databases">
        <title>Genomic Encyclopedia of Type Strains, Phase IV (KMG-IV): sequencing the most valuable type-strain genomes for metagenomic binning, comparative biology and taxonomic classification.</title>
        <authorList>
            <person name="Goeker M."/>
        </authorList>
    </citation>
    <scope>NUCLEOTIDE SEQUENCE [LARGE SCALE GENOMIC DNA]</scope>
    <source>
        <strain evidence="2 3">DSM 17507</strain>
    </source>
</reference>
<dbReference type="RefSeq" id="WP_258536922.1">
    <property type="nucleotide sequence ID" value="NZ_JACHOA010000001.1"/>
</dbReference>
<evidence type="ECO:0000313" key="3">
    <source>
        <dbReference type="Proteomes" id="UP000538566"/>
    </source>
</evidence>
<keyword evidence="1" id="KW-0732">Signal</keyword>
<dbReference type="PANTHER" id="PTHR33361">
    <property type="entry name" value="GLR0591 PROTEIN"/>
    <property type="match status" value="1"/>
</dbReference>
<dbReference type="Proteomes" id="UP000538566">
    <property type="component" value="Unassembled WGS sequence"/>
</dbReference>
<evidence type="ECO:0000313" key="2">
    <source>
        <dbReference type="EMBL" id="MBB4612514.1"/>
    </source>
</evidence>
<dbReference type="PANTHER" id="PTHR33361:SF16">
    <property type="entry name" value="DUF885 DOMAIN-CONTAINING PROTEIN"/>
    <property type="match status" value="1"/>
</dbReference>